<gene>
    <name evidence="1" type="ORF">Tci_883094</name>
</gene>
<dbReference type="EMBL" id="BKCJ011257023">
    <property type="protein sequence ID" value="GFD11125.1"/>
    <property type="molecule type" value="Genomic_DNA"/>
</dbReference>
<accession>A0A699TK89</accession>
<sequence>GLSHCASNCVKSTSNIEP</sequence>
<dbReference type="AlphaFoldDB" id="A0A699TK89"/>
<feature type="non-terminal residue" evidence="1">
    <location>
        <position position="1"/>
    </location>
</feature>
<organism evidence="1">
    <name type="scientific">Tanacetum cinerariifolium</name>
    <name type="common">Dalmatian daisy</name>
    <name type="synonym">Chrysanthemum cinerariifolium</name>
    <dbReference type="NCBI Taxonomy" id="118510"/>
    <lineage>
        <taxon>Eukaryota</taxon>
        <taxon>Viridiplantae</taxon>
        <taxon>Streptophyta</taxon>
        <taxon>Embryophyta</taxon>
        <taxon>Tracheophyta</taxon>
        <taxon>Spermatophyta</taxon>
        <taxon>Magnoliopsida</taxon>
        <taxon>eudicotyledons</taxon>
        <taxon>Gunneridae</taxon>
        <taxon>Pentapetalae</taxon>
        <taxon>asterids</taxon>
        <taxon>campanulids</taxon>
        <taxon>Asterales</taxon>
        <taxon>Asteraceae</taxon>
        <taxon>Asteroideae</taxon>
        <taxon>Anthemideae</taxon>
        <taxon>Anthemidinae</taxon>
        <taxon>Tanacetum</taxon>
    </lineage>
</organism>
<protein>
    <submittedName>
        <fullName evidence="1">Uncharacterized protein</fullName>
    </submittedName>
</protein>
<comment type="caution">
    <text evidence="1">The sequence shown here is derived from an EMBL/GenBank/DDBJ whole genome shotgun (WGS) entry which is preliminary data.</text>
</comment>
<reference evidence="1" key="1">
    <citation type="journal article" date="2019" name="Sci. Rep.">
        <title>Draft genome of Tanacetum cinerariifolium, the natural source of mosquito coil.</title>
        <authorList>
            <person name="Yamashiro T."/>
            <person name="Shiraishi A."/>
            <person name="Satake H."/>
            <person name="Nakayama K."/>
        </authorList>
    </citation>
    <scope>NUCLEOTIDE SEQUENCE</scope>
</reference>
<name>A0A699TK89_TANCI</name>
<evidence type="ECO:0000313" key="1">
    <source>
        <dbReference type="EMBL" id="GFD11125.1"/>
    </source>
</evidence>
<proteinExistence type="predicted"/>